<keyword evidence="2" id="KW-1185">Reference proteome</keyword>
<gene>
    <name evidence="1" type="ORF">V1478_009515</name>
</gene>
<reference evidence="1 2" key="1">
    <citation type="journal article" date="2024" name="Ann. Entomol. Soc. Am.">
        <title>Genomic analyses of the southern and eastern yellowjacket wasps (Hymenoptera: Vespidae) reveal evolutionary signatures of social life.</title>
        <authorList>
            <person name="Catto M.A."/>
            <person name="Caine P.B."/>
            <person name="Orr S.E."/>
            <person name="Hunt B.G."/>
            <person name="Goodisman M.A.D."/>
        </authorList>
    </citation>
    <scope>NUCLEOTIDE SEQUENCE [LARGE SCALE GENOMIC DNA]</scope>
    <source>
        <strain evidence="1">233</strain>
        <tissue evidence="1">Head and thorax</tissue>
    </source>
</reference>
<protein>
    <submittedName>
        <fullName evidence="1">Uncharacterized protein</fullName>
    </submittedName>
</protein>
<evidence type="ECO:0000313" key="2">
    <source>
        <dbReference type="Proteomes" id="UP001607302"/>
    </source>
</evidence>
<comment type="caution">
    <text evidence="1">The sequence shown here is derived from an EMBL/GenBank/DDBJ whole genome shotgun (WGS) entry which is preliminary data.</text>
</comment>
<dbReference type="Proteomes" id="UP001607302">
    <property type="component" value="Unassembled WGS sequence"/>
</dbReference>
<sequence>MSRRTKIPTEKVVTVINQFQRCVVFLNSVSWRKYGGLVLVDSSPSLMEYETWTPLRLTNGAHEEKVSKAGSEVGHDFDRSQGPYSRGMAARKACHFVGAALVFALARTFDLKGKEDNKEDTFKKIKEGCLCIYKINFQTRFTYVSNGLTNKLE</sequence>
<name>A0ABD2APV6_VESSQ</name>
<dbReference type="EMBL" id="JAUDFV010000141">
    <property type="protein sequence ID" value="KAL2722652.1"/>
    <property type="molecule type" value="Genomic_DNA"/>
</dbReference>
<evidence type="ECO:0000313" key="1">
    <source>
        <dbReference type="EMBL" id="KAL2722652.1"/>
    </source>
</evidence>
<dbReference type="AlphaFoldDB" id="A0ABD2APV6"/>
<organism evidence="1 2">
    <name type="scientific">Vespula squamosa</name>
    <name type="common">Southern yellow jacket</name>
    <name type="synonym">Wasp</name>
    <dbReference type="NCBI Taxonomy" id="30214"/>
    <lineage>
        <taxon>Eukaryota</taxon>
        <taxon>Metazoa</taxon>
        <taxon>Ecdysozoa</taxon>
        <taxon>Arthropoda</taxon>
        <taxon>Hexapoda</taxon>
        <taxon>Insecta</taxon>
        <taxon>Pterygota</taxon>
        <taxon>Neoptera</taxon>
        <taxon>Endopterygota</taxon>
        <taxon>Hymenoptera</taxon>
        <taxon>Apocrita</taxon>
        <taxon>Aculeata</taxon>
        <taxon>Vespoidea</taxon>
        <taxon>Vespidae</taxon>
        <taxon>Vespinae</taxon>
        <taxon>Vespula</taxon>
    </lineage>
</organism>
<proteinExistence type="predicted"/>
<accession>A0ABD2APV6</accession>